<dbReference type="SUPFAM" id="SSF103473">
    <property type="entry name" value="MFS general substrate transporter"/>
    <property type="match status" value="1"/>
</dbReference>
<dbReference type="OrthoDB" id="434240at2759"/>
<feature type="transmembrane region" description="Helical" evidence="6">
    <location>
        <begin position="321"/>
        <end position="340"/>
    </location>
</feature>
<gene>
    <name evidence="7" type="ORF">MGAL_10B009504</name>
</gene>
<protein>
    <recommendedName>
        <fullName evidence="9">Major facilitator superfamily (MFS) profile domain-containing protein</fullName>
    </recommendedName>
</protein>
<sequence length="393" mass="43720">MKSVTKRGAACIKEFPDRPEEEEAPFNLTDDEITQLYDLKAPPEKDDYDPASEILKSIQCVLSYCISIIFTSDDCPQGHWNNRLLPTAPTCAADKTKQEKGVDNQGFEHISDKDGNANKAVSETNIDGKKFEPSSSEIRNNSKKHISNQSNKFWSVITILVLVVQYGMCFGVEIAVNSVMNLYFLYNFKKEGCVEEGNSFSNITITTMTSEVKEADTNECSILDQDSASLIASLFGLMNLFARAMGGIYSDIMRQYVGIAGRLVAHFTCLVGEGIMLIIFSQMSTISTSVAVMIFFSMFVQMSEGTTFAIVPYVLPSHVGIVAGLVGAGGNAGALVWNTLWRQFVEQNPSQWFWLLGIIVLSGSLLTFLIQVQEKRIWNSFLCCKHKQRKYTI</sequence>
<evidence type="ECO:0000256" key="3">
    <source>
        <dbReference type="ARBA" id="ARBA00022989"/>
    </source>
</evidence>
<dbReference type="GO" id="GO:0015112">
    <property type="term" value="F:nitrate transmembrane transporter activity"/>
    <property type="evidence" value="ECO:0007669"/>
    <property type="project" value="InterPro"/>
</dbReference>
<evidence type="ECO:0000256" key="5">
    <source>
        <dbReference type="SAM" id="MobiDB-lite"/>
    </source>
</evidence>
<feature type="region of interest" description="Disordered" evidence="5">
    <location>
        <begin position="1"/>
        <end position="31"/>
    </location>
</feature>
<comment type="caution">
    <text evidence="7">The sequence shown here is derived from an EMBL/GenBank/DDBJ whole genome shotgun (WGS) entry which is preliminary data.</text>
</comment>
<keyword evidence="4 6" id="KW-0472">Membrane</keyword>
<feature type="transmembrane region" description="Helical" evidence="6">
    <location>
        <begin position="231"/>
        <end position="252"/>
    </location>
</feature>
<evidence type="ECO:0008006" key="9">
    <source>
        <dbReference type="Google" id="ProtNLM"/>
    </source>
</evidence>
<dbReference type="AlphaFoldDB" id="A0A8B6E6Z4"/>
<dbReference type="InterPro" id="IPR036259">
    <property type="entry name" value="MFS_trans_sf"/>
</dbReference>
<evidence type="ECO:0000256" key="4">
    <source>
        <dbReference type="ARBA" id="ARBA00023136"/>
    </source>
</evidence>
<keyword evidence="3 6" id="KW-1133">Transmembrane helix</keyword>
<dbReference type="EMBL" id="UYJE01004648">
    <property type="protein sequence ID" value="VDI30078.1"/>
    <property type="molecule type" value="Genomic_DNA"/>
</dbReference>
<evidence type="ECO:0000313" key="8">
    <source>
        <dbReference type="Proteomes" id="UP000596742"/>
    </source>
</evidence>
<feature type="transmembrane region" description="Helical" evidence="6">
    <location>
        <begin position="264"/>
        <end position="284"/>
    </location>
</feature>
<evidence type="ECO:0000256" key="1">
    <source>
        <dbReference type="ARBA" id="ARBA00004141"/>
    </source>
</evidence>
<proteinExistence type="predicted"/>
<keyword evidence="8" id="KW-1185">Reference proteome</keyword>
<evidence type="ECO:0000256" key="6">
    <source>
        <dbReference type="SAM" id="Phobius"/>
    </source>
</evidence>
<dbReference type="InterPro" id="IPR044772">
    <property type="entry name" value="NO3_transporter"/>
</dbReference>
<accession>A0A8B6E6Z4</accession>
<feature type="transmembrane region" description="Helical" evidence="6">
    <location>
        <begin position="153"/>
        <end position="176"/>
    </location>
</feature>
<evidence type="ECO:0000256" key="2">
    <source>
        <dbReference type="ARBA" id="ARBA00022692"/>
    </source>
</evidence>
<organism evidence="7 8">
    <name type="scientific">Mytilus galloprovincialis</name>
    <name type="common">Mediterranean mussel</name>
    <dbReference type="NCBI Taxonomy" id="29158"/>
    <lineage>
        <taxon>Eukaryota</taxon>
        <taxon>Metazoa</taxon>
        <taxon>Spiralia</taxon>
        <taxon>Lophotrochozoa</taxon>
        <taxon>Mollusca</taxon>
        <taxon>Bivalvia</taxon>
        <taxon>Autobranchia</taxon>
        <taxon>Pteriomorphia</taxon>
        <taxon>Mytilida</taxon>
        <taxon>Mytiloidea</taxon>
        <taxon>Mytilidae</taxon>
        <taxon>Mytilinae</taxon>
        <taxon>Mytilus</taxon>
    </lineage>
</organism>
<feature type="compositionally biased region" description="Acidic residues" evidence="5">
    <location>
        <begin position="19"/>
        <end position="31"/>
    </location>
</feature>
<reference evidence="7" key="1">
    <citation type="submission" date="2018-11" db="EMBL/GenBank/DDBJ databases">
        <authorList>
            <person name="Alioto T."/>
            <person name="Alioto T."/>
        </authorList>
    </citation>
    <scope>NUCLEOTIDE SEQUENCE</scope>
</reference>
<dbReference type="Proteomes" id="UP000596742">
    <property type="component" value="Unassembled WGS sequence"/>
</dbReference>
<keyword evidence="2 6" id="KW-0812">Transmembrane</keyword>
<comment type="subcellular location">
    <subcellularLocation>
        <location evidence="1">Membrane</location>
        <topology evidence="1">Multi-pass membrane protein</topology>
    </subcellularLocation>
</comment>
<dbReference type="PANTHER" id="PTHR23515">
    <property type="entry name" value="HIGH-AFFINITY NITRATE TRANSPORTER 2.3"/>
    <property type="match status" value="1"/>
</dbReference>
<dbReference type="GO" id="GO:0016020">
    <property type="term" value="C:membrane"/>
    <property type="evidence" value="ECO:0007669"/>
    <property type="project" value="UniProtKB-SubCell"/>
</dbReference>
<dbReference type="Gene3D" id="1.20.1250.20">
    <property type="entry name" value="MFS general substrate transporter like domains"/>
    <property type="match status" value="1"/>
</dbReference>
<feature type="transmembrane region" description="Helical" evidence="6">
    <location>
        <begin position="352"/>
        <end position="370"/>
    </location>
</feature>
<feature type="transmembrane region" description="Helical" evidence="6">
    <location>
        <begin position="290"/>
        <end position="314"/>
    </location>
</feature>
<name>A0A8B6E6Z4_MYTGA</name>
<evidence type="ECO:0000313" key="7">
    <source>
        <dbReference type="EMBL" id="VDI30078.1"/>
    </source>
</evidence>